<dbReference type="InterPro" id="IPR036962">
    <property type="entry name" value="Glyco_hydro_3_N_sf"/>
</dbReference>
<dbReference type="InterPro" id="IPR022956">
    <property type="entry name" value="Beta_hexosaminidase_bac"/>
</dbReference>
<dbReference type="InterPro" id="IPR050226">
    <property type="entry name" value="NagZ_Beta-hexosaminidase"/>
</dbReference>
<feature type="site" description="Important for catalytic activity" evidence="10">
    <location>
        <position position="176"/>
    </location>
</feature>
<dbReference type="PANTHER" id="PTHR30480">
    <property type="entry name" value="BETA-HEXOSAMINIDASE-RELATED"/>
    <property type="match status" value="1"/>
</dbReference>
<reference evidence="12 13" key="1">
    <citation type="submission" date="2018-09" db="EMBL/GenBank/DDBJ databases">
        <authorList>
            <person name="Wang Z."/>
        </authorList>
    </citation>
    <scope>NUCLEOTIDE SEQUENCE [LARGE SCALE GENOMIC DNA]</scope>
    <source>
        <strain evidence="12 13">ALS 81</strain>
    </source>
</reference>
<evidence type="ECO:0000256" key="3">
    <source>
        <dbReference type="ARBA" id="ARBA00022618"/>
    </source>
</evidence>
<dbReference type="HAMAP" id="MF_00364">
    <property type="entry name" value="NagZ"/>
    <property type="match status" value="1"/>
</dbReference>
<dbReference type="OrthoDB" id="9786661at2"/>
<accession>A0A420EG42</accession>
<keyword evidence="8 10" id="KW-0131">Cell cycle</keyword>
<comment type="catalytic activity">
    <reaction evidence="1 10">
        <text>Hydrolysis of terminal non-reducing N-acetyl-D-hexosamine residues in N-acetyl-beta-D-hexosaminides.</text>
        <dbReference type="EC" id="3.2.1.52"/>
    </reaction>
</comment>
<evidence type="ECO:0000256" key="7">
    <source>
        <dbReference type="ARBA" id="ARBA00023295"/>
    </source>
</evidence>
<protein>
    <recommendedName>
        <fullName evidence="10">Beta-hexosaminidase</fullName>
        <ecNumber evidence="10">3.2.1.52</ecNumber>
    </recommendedName>
    <alternativeName>
        <fullName evidence="10">Beta-N-acetylhexosaminidase</fullName>
    </alternativeName>
    <alternativeName>
        <fullName evidence="10">N-acetyl-beta-glucosaminidase</fullName>
    </alternativeName>
</protein>
<comment type="pathway">
    <text evidence="10">Cell wall biogenesis; peptidoglycan recycling.</text>
</comment>
<evidence type="ECO:0000256" key="2">
    <source>
        <dbReference type="ARBA" id="ARBA00022490"/>
    </source>
</evidence>
<dbReference type="PANTHER" id="PTHR30480:SF13">
    <property type="entry name" value="BETA-HEXOSAMINIDASE"/>
    <property type="match status" value="1"/>
</dbReference>
<evidence type="ECO:0000256" key="1">
    <source>
        <dbReference type="ARBA" id="ARBA00001231"/>
    </source>
</evidence>
<dbReference type="GO" id="GO:0009254">
    <property type="term" value="P:peptidoglycan turnover"/>
    <property type="evidence" value="ECO:0007669"/>
    <property type="project" value="UniProtKB-UniRule"/>
</dbReference>
<feature type="active site" description="Proton donor/acceptor" evidence="10">
    <location>
        <position position="178"/>
    </location>
</feature>
<evidence type="ECO:0000256" key="8">
    <source>
        <dbReference type="ARBA" id="ARBA00023306"/>
    </source>
</evidence>
<feature type="binding site" evidence="10">
    <location>
        <position position="62"/>
    </location>
    <ligand>
        <name>substrate</name>
    </ligand>
</feature>
<dbReference type="InterPro" id="IPR017853">
    <property type="entry name" value="GH"/>
</dbReference>
<feature type="domain" description="Glycoside hydrolase family 3 N-terminal" evidence="11">
    <location>
        <begin position="9"/>
        <end position="297"/>
    </location>
</feature>
<sequence length="339" mass="37999">MSYLMMDPVSCELSHQEKEMLAHPSIGGVILFSRNYEDREQLIALTKSIRQACPRPILISVDHEGGRVQRFRHQFTPIPAMGHLEKAAQGFNMSSAELAMRAAWVMASELRACGVDISFAPVLDLDEESEFIKERAFSSSPDEVIRLARAFCRGQRYAGMATTGKHFPGHGNVSGDSHVDIPRDNREPSTILDHDLRPFKTLIEEQWLDAIMPGHVIYSQFDEQPAGFSEYWLQQQLRQKLGFKGVIFSDDLSMHGASFAGGYLERALHARAAGCDLLLACNDQDATVTLLDGLPQQQSNAAQRMLSKTAALSWPELLANPNYQQWQHELREIEQAFAV</sequence>
<comment type="function">
    <text evidence="10">Plays a role in peptidoglycan recycling by cleaving the terminal beta-1,4-linked N-acetylglucosamine (GlcNAc) from peptide-linked peptidoglycan fragments, giving rise to free GlcNAc, anhydro-N-acetylmuramic acid and anhydro-N-acetylmuramic acid-linked peptides.</text>
</comment>
<feature type="binding site" evidence="10">
    <location>
        <position position="70"/>
    </location>
    <ligand>
        <name>substrate</name>
    </ligand>
</feature>
<keyword evidence="5 10" id="KW-0133">Cell shape</keyword>
<comment type="subcellular location">
    <subcellularLocation>
        <location evidence="10">Cytoplasm</location>
    </subcellularLocation>
</comment>
<evidence type="ECO:0000313" key="13">
    <source>
        <dbReference type="Proteomes" id="UP000286482"/>
    </source>
</evidence>
<dbReference type="Proteomes" id="UP000286482">
    <property type="component" value="Unassembled WGS sequence"/>
</dbReference>
<keyword evidence="7 10" id="KW-0326">Glycosidase</keyword>
<dbReference type="InterPro" id="IPR001764">
    <property type="entry name" value="Glyco_hydro_3_N"/>
</dbReference>
<keyword evidence="6 10" id="KW-0573">Peptidoglycan synthesis</keyword>
<dbReference type="EMBL" id="RAQO01000004">
    <property type="protein sequence ID" value="RKF19536.1"/>
    <property type="molecule type" value="Genomic_DNA"/>
</dbReference>
<dbReference type="AlphaFoldDB" id="A0A420EG42"/>
<evidence type="ECO:0000313" key="12">
    <source>
        <dbReference type="EMBL" id="RKF19536.1"/>
    </source>
</evidence>
<comment type="similarity">
    <text evidence="10">Belongs to the glycosyl hydrolase 3 family. NagZ subfamily.</text>
</comment>
<proteinExistence type="inferred from homology"/>
<dbReference type="Gene3D" id="3.20.20.300">
    <property type="entry name" value="Glycoside hydrolase, family 3, N-terminal domain"/>
    <property type="match status" value="1"/>
</dbReference>
<feature type="active site" description="Nucleophile" evidence="10">
    <location>
        <position position="250"/>
    </location>
</feature>
<keyword evidence="3 10" id="KW-0132">Cell division</keyword>
<dbReference type="NCBIfam" id="NF003740">
    <property type="entry name" value="PRK05337.1"/>
    <property type="match status" value="1"/>
</dbReference>
<evidence type="ECO:0000256" key="9">
    <source>
        <dbReference type="ARBA" id="ARBA00023316"/>
    </source>
</evidence>
<dbReference type="Pfam" id="PF00933">
    <property type="entry name" value="Glyco_hydro_3"/>
    <property type="match status" value="1"/>
</dbReference>
<evidence type="ECO:0000256" key="6">
    <source>
        <dbReference type="ARBA" id="ARBA00022984"/>
    </source>
</evidence>
<keyword evidence="9 10" id="KW-0961">Cell wall biogenesis/degradation</keyword>
<evidence type="ECO:0000256" key="10">
    <source>
        <dbReference type="HAMAP-Rule" id="MF_00364"/>
    </source>
</evidence>
<dbReference type="GO" id="GO:0051301">
    <property type="term" value="P:cell division"/>
    <property type="evidence" value="ECO:0007669"/>
    <property type="project" value="UniProtKB-KW"/>
</dbReference>
<dbReference type="UniPathway" id="UPA00544"/>
<gene>
    <name evidence="10" type="primary">nagZ</name>
    <name evidence="12" type="ORF">DBZ36_03455</name>
</gene>
<dbReference type="GO" id="GO:0005975">
    <property type="term" value="P:carbohydrate metabolic process"/>
    <property type="evidence" value="ECO:0007669"/>
    <property type="project" value="InterPro"/>
</dbReference>
<name>A0A420EG42_9ALTE</name>
<comment type="caution">
    <text evidence="12">The sequence shown here is derived from an EMBL/GenBank/DDBJ whole genome shotgun (WGS) entry which is preliminary data.</text>
</comment>
<evidence type="ECO:0000256" key="5">
    <source>
        <dbReference type="ARBA" id="ARBA00022960"/>
    </source>
</evidence>
<feature type="binding site" evidence="10">
    <location>
        <begin position="165"/>
        <end position="166"/>
    </location>
    <ligand>
        <name>substrate</name>
    </ligand>
</feature>
<organism evidence="12 13">
    <name type="scientific">Alginatibacterium sediminis</name>
    <dbReference type="NCBI Taxonomy" id="2164068"/>
    <lineage>
        <taxon>Bacteria</taxon>
        <taxon>Pseudomonadati</taxon>
        <taxon>Pseudomonadota</taxon>
        <taxon>Gammaproteobacteria</taxon>
        <taxon>Alteromonadales</taxon>
        <taxon>Alteromonadaceae</taxon>
        <taxon>Alginatibacterium</taxon>
    </lineage>
</organism>
<dbReference type="GO" id="GO:0009252">
    <property type="term" value="P:peptidoglycan biosynthetic process"/>
    <property type="evidence" value="ECO:0007669"/>
    <property type="project" value="UniProtKB-KW"/>
</dbReference>
<dbReference type="EC" id="3.2.1.52" evidence="10"/>
<dbReference type="SUPFAM" id="SSF51445">
    <property type="entry name" value="(Trans)glycosidases"/>
    <property type="match status" value="1"/>
</dbReference>
<keyword evidence="13" id="KW-1185">Reference proteome</keyword>
<dbReference type="GO" id="GO:0071555">
    <property type="term" value="P:cell wall organization"/>
    <property type="evidence" value="ECO:0007669"/>
    <property type="project" value="UniProtKB-KW"/>
</dbReference>
<keyword evidence="4 10" id="KW-0378">Hydrolase</keyword>
<feature type="binding site" evidence="10">
    <location>
        <position position="135"/>
    </location>
    <ligand>
        <name>substrate</name>
    </ligand>
</feature>
<dbReference type="GO" id="GO:0008360">
    <property type="term" value="P:regulation of cell shape"/>
    <property type="evidence" value="ECO:0007669"/>
    <property type="project" value="UniProtKB-KW"/>
</dbReference>
<evidence type="ECO:0000256" key="4">
    <source>
        <dbReference type="ARBA" id="ARBA00022801"/>
    </source>
</evidence>
<dbReference type="GO" id="GO:0004563">
    <property type="term" value="F:beta-N-acetylhexosaminidase activity"/>
    <property type="evidence" value="ECO:0007669"/>
    <property type="project" value="UniProtKB-UniRule"/>
</dbReference>
<dbReference type="RefSeq" id="WP_120353541.1">
    <property type="nucleotide sequence ID" value="NZ_RAQO01000004.1"/>
</dbReference>
<dbReference type="GO" id="GO:0005737">
    <property type="term" value="C:cytoplasm"/>
    <property type="evidence" value="ECO:0007669"/>
    <property type="project" value="UniProtKB-SubCell"/>
</dbReference>
<keyword evidence="2 10" id="KW-0963">Cytoplasm</keyword>
<evidence type="ECO:0000259" key="11">
    <source>
        <dbReference type="Pfam" id="PF00933"/>
    </source>
</evidence>